<evidence type="ECO:0000256" key="6">
    <source>
        <dbReference type="ARBA" id="ARBA00023065"/>
    </source>
</evidence>
<keyword evidence="7 10" id="KW-0472">Membrane</keyword>
<keyword evidence="6" id="KW-0406">Ion transport</keyword>
<feature type="transmembrane region" description="Helical" evidence="10">
    <location>
        <begin position="195"/>
        <end position="214"/>
    </location>
</feature>
<dbReference type="Gene3D" id="2.60.120.10">
    <property type="entry name" value="Jelly Rolls"/>
    <property type="match status" value="1"/>
</dbReference>
<keyword evidence="13" id="KW-1185">Reference proteome</keyword>
<dbReference type="SUPFAM" id="SSF51206">
    <property type="entry name" value="cAMP-binding domain-like"/>
    <property type="match status" value="1"/>
</dbReference>
<evidence type="ECO:0000313" key="13">
    <source>
        <dbReference type="Proteomes" id="UP000585474"/>
    </source>
</evidence>
<name>A0A7J0DYB6_9ERIC</name>
<dbReference type="Pfam" id="PF00027">
    <property type="entry name" value="cNMP_binding"/>
    <property type="match status" value="1"/>
</dbReference>
<dbReference type="Proteomes" id="UP000585474">
    <property type="component" value="Unassembled WGS sequence"/>
</dbReference>
<comment type="caution">
    <text evidence="12">The sequence shown here is derived from an EMBL/GenBank/DDBJ whole genome shotgun (WGS) entry which is preliminary data.</text>
</comment>
<keyword evidence="8" id="KW-1071">Ligand-gated ion channel</keyword>
<feature type="transmembrane region" description="Helical" evidence="10">
    <location>
        <begin position="51"/>
        <end position="72"/>
    </location>
</feature>
<evidence type="ECO:0000256" key="9">
    <source>
        <dbReference type="ARBA" id="ARBA00023303"/>
    </source>
</evidence>
<evidence type="ECO:0000259" key="11">
    <source>
        <dbReference type="PROSITE" id="PS50042"/>
    </source>
</evidence>
<evidence type="ECO:0000256" key="5">
    <source>
        <dbReference type="ARBA" id="ARBA00022989"/>
    </source>
</evidence>
<gene>
    <name evidence="12" type="ORF">Acr_00g0094150</name>
</gene>
<evidence type="ECO:0000313" key="12">
    <source>
        <dbReference type="EMBL" id="GFS45096.1"/>
    </source>
</evidence>
<dbReference type="GO" id="GO:0012505">
    <property type="term" value="C:endomembrane system"/>
    <property type="evidence" value="ECO:0007669"/>
    <property type="project" value="UniProtKB-SubCell"/>
</dbReference>
<dbReference type="Gene3D" id="1.10.287.630">
    <property type="entry name" value="Helix hairpin bin"/>
    <property type="match status" value="1"/>
</dbReference>
<evidence type="ECO:0000256" key="8">
    <source>
        <dbReference type="ARBA" id="ARBA00023286"/>
    </source>
</evidence>
<keyword evidence="9" id="KW-0407">Ion channel</keyword>
<dbReference type="PANTHER" id="PTHR45651:SF39">
    <property type="entry name" value="CYCLIC NUCLEOTIDE-GATED ION CHANNEL 18"/>
    <property type="match status" value="1"/>
</dbReference>
<dbReference type="Gene3D" id="1.10.287.70">
    <property type="match status" value="1"/>
</dbReference>
<reference evidence="13" key="1">
    <citation type="submission" date="2019-07" db="EMBL/GenBank/DDBJ databases">
        <title>De Novo Assembly of kiwifruit Actinidia rufa.</title>
        <authorList>
            <person name="Sugita-Konishi S."/>
            <person name="Sato K."/>
            <person name="Mori E."/>
            <person name="Abe Y."/>
            <person name="Kisaki G."/>
            <person name="Hamano K."/>
            <person name="Suezawa K."/>
            <person name="Otani M."/>
            <person name="Fukuda T."/>
            <person name="Manabe T."/>
            <person name="Gomi K."/>
            <person name="Tabuchi M."/>
            <person name="Akimitsu K."/>
            <person name="Kataoka I."/>
        </authorList>
    </citation>
    <scope>NUCLEOTIDE SEQUENCE [LARGE SCALE GENOMIC DNA]</scope>
    <source>
        <strain evidence="13">cv. Fuchu</strain>
    </source>
</reference>
<evidence type="ECO:0000256" key="4">
    <source>
        <dbReference type="ARBA" id="ARBA00022692"/>
    </source>
</evidence>
<evidence type="ECO:0000256" key="7">
    <source>
        <dbReference type="ARBA" id="ARBA00023136"/>
    </source>
</evidence>
<keyword evidence="4 10" id="KW-0812">Transmembrane</keyword>
<feature type="transmembrane region" description="Helical" evidence="10">
    <location>
        <begin position="359"/>
        <end position="381"/>
    </location>
</feature>
<proteinExistence type="inferred from homology"/>
<dbReference type="SUPFAM" id="SSF81324">
    <property type="entry name" value="Voltage-gated potassium channels"/>
    <property type="match status" value="1"/>
</dbReference>
<evidence type="ECO:0000256" key="10">
    <source>
        <dbReference type="SAM" id="Phobius"/>
    </source>
</evidence>
<dbReference type="CDD" id="cd00038">
    <property type="entry name" value="CAP_ED"/>
    <property type="match status" value="1"/>
</dbReference>
<dbReference type="GO" id="GO:0016020">
    <property type="term" value="C:membrane"/>
    <property type="evidence" value="ECO:0007669"/>
    <property type="project" value="InterPro"/>
</dbReference>
<dbReference type="GO" id="GO:0005216">
    <property type="term" value="F:monoatomic ion channel activity"/>
    <property type="evidence" value="ECO:0007669"/>
    <property type="project" value="InterPro"/>
</dbReference>
<dbReference type="FunFam" id="1.10.287.630:FF:000003">
    <property type="entry name" value="Cyclic nucleotide-gated ion channel 1"/>
    <property type="match status" value="1"/>
</dbReference>
<dbReference type="AlphaFoldDB" id="A0A7J0DYB6"/>
<organism evidence="12 13">
    <name type="scientific">Actinidia rufa</name>
    <dbReference type="NCBI Taxonomy" id="165716"/>
    <lineage>
        <taxon>Eukaryota</taxon>
        <taxon>Viridiplantae</taxon>
        <taxon>Streptophyta</taxon>
        <taxon>Embryophyta</taxon>
        <taxon>Tracheophyta</taxon>
        <taxon>Spermatophyta</taxon>
        <taxon>Magnoliopsida</taxon>
        <taxon>eudicotyledons</taxon>
        <taxon>Gunneridae</taxon>
        <taxon>Pentapetalae</taxon>
        <taxon>asterids</taxon>
        <taxon>Ericales</taxon>
        <taxon>Actinidiaceae</taxon>
        <taxon>Actinidia</taxon>
    </lineage>
</organism>
<keyword evidence="5 10" id="KW-1133">Transmembrane helix</keyword>
<sequence>MNRILSRPASHLRHLRRRPSQHTILSEQLYILWDHQILDPNGDIVTQWNHIFLITCLIALFIDPLYFFLPYVGGPSCMSTDTPLGVAITFFRTLADLFYLLHMIIKFRTAFVAPSSRVFGRGDLVMDPHQIAMRYLKSDFVIDLAATLPLPQASPFHFVNFALLVGNWKDLSHKLVIWIVIPATRNSRADHANNTLALIVLFQYIPRLFLIFPLNQRIIKTTGLIARTAWAGAAYNLLLYMLASHVLGASWYLLSIGRQHSCWRQECLNERNAVSSCVLNYLDCNSLQQPQRNRWLNATRVIARCDAKNDDSDFKFGMFADAFTTQVASSRFVEKYLYCLWWGLRNLSSYGQNLQTSTYIGETTFCIVICIGGLVLFAQLIGQMQTYLQSMTVRLEEWRVKRRDTEEWMRHRQLPLELQERVRQFVQYKWLATRGVNEESILQSLPIDLRREIQRHLCLNLVRRVPFFSQMDDQLLDAICERLVLSLSTQGTYIVREDDPVNEMLFIIRGQLESSTTNGGRSGFFNSITLRPGDFCGEELLTWGLMPNPSLNLPSSTRTVKTLTEVEAFALGAEDLKFVANQFKRLHSKKIQHAFRYYSHQWRTWGGCFIQAAWRRFKKKKLAKELALQESFYYMSVPDDGESNDSDEAVDEHYDHDYGNRGQHLGATILASKFATNTRKGANQKVPLVEPTSSLKMPKLLKPDEPDFSIIREDG</sequence>
<feature type="transmembrane region" description="Helical" evidence="10">
    <location>
        <begin position="234"/>
        <end position="254"/>
    </location>
</feature>
<dbReference type="PROSITE" id="PS50042">
    <property type="entry name" value="CNMP_BINDING_3"/>
    <property type="match status" value="1"/>
</dbReference>
<dbReference type="Pfam" id="PF00520">
    <property type="entry name" value="Ion_trans"/>
    <property type="match status" value="1"/>
</dbReference>
<evidence type="ECO:0000256" key="2">
    <source>
        <dbReference type="ARBA" id="ARBA00010486"/>
    </source>
</evidence>
<dbReference type="SMART" id="SM00100">
    <property type="entry name" value="cNMP"/>
    <property type="match status" value="1"/>
</dbReference>
<dbReference type="InterPro" id="IPR005821">
    <property type="entry name" value="Ion_trans_dom"/>
</dbReference>
<dbReference type="EMBL" id="BJWL01000444">
    <property type="protein sequence ID" value="GFS45096.1"/>
    <property type="molecule type" value="Genomic_DNA"/>
</dbReference>
<dbReference type="InterPro" id="IPR018490">
    <property type="entry name" value="cNMP-bd_dom_sf"/>
</dbReference>
<comment type="similarity">
    <text evidence="2">Belongs to the cyclic nucleotide-gated cation channel (TC 1.A.1.5) family.</text>
</comment>
<evidence type="ECO:0000256" key="3">
    <source>
        <dbReference type="ARBA" id="ARBA00022448"/>
    </source>
</evidence>
<dbReference type="PANTHER" id="PTHR45651">
    <property type="entry name" value="CYCLIC NUCLEOTIDE-GATED ION CHANNEL 15-RELATED-RELATED"/>
    <property type="match status" value="1"/>
</dbReference>
<feature type="transmembrane region" description="Helical" evidence="10">
    <location>
        <begin position="84"/>
        <end position="101"/>
    </location>
</feature>
<dbReference type="InterPro" id="IPR000595">
    <property type="entry name" value="cNMP-bd_dom"/>
</dbReference>
<accession>A0A7J0DYB6</accession>
<comment type="subcellular location">
    <subcellularLocation>
        <location evidence="1">Endomembrane system</location>
        <topology evidence="1">Multi-pass membrane protein</topology>
    </subcellularLocation>
</comment>
<dbReference type="OrthoDB" id="421226at2759"/>
<keyword evidence="3" id="KW-0813">Transport</keyword>
<evidence type="ECO:0000256" key="1">
    <source>
        <dbReference type="ARBA" id="ARBA00004127"/>
    </source>
</evidence>
<dbReference type="InterPro" id="IPR014710">
    <property type="entry name" value="RmlC-like_jellyroll"/>
</dbReference>
<feature type="domain" description="Cyclic nucleotide-binding" evidence="11">
    <location>
        <begin position="467"/>
        <end position="597"/>
    </location>
</feature>
<protein>
    <submittedName>
        <fullName evidence="12">Cyclic nucleotide-gated channel 18</fullName>
    </submittedName>
</protein>
<dbReference type="FunFam" id="2.60.120.10:FF:000024">
    <property type="entry name" value="Cyclic nucleotide-gated ion channel 1"/>
    <property type="match status" value="1"/>
</dbReference>